<keyword evidence="2" id="KW-0732">Signal</keyword>
<dbReference type="Proteomes" id="UP000216446">
    <property type="component" value="Unassembled WGS sequence"/>
</dbReference>
<dbReference type="RefSeq" id="WP_094548112.1">
    <property type="nucleotide sequence ID" value="NZ_MQWB01000001.1"/>
</dbReference>
<accession>A0A259TZA7</accession>
<evidence type="ECO:0000313" key="3">
    <source>
        <dbReference type="EMBL" id="OZC03113.1"/>
    </source>
</evidence>
<keyword evidence="1" id="KW-0175">Coiled coil</keyword>
<protein>
    <recommendedName>
        <fullName evidence="5">DUF4139 domain-containing protein</fullName>
    </recommendedName>
</protein>
<feature type="coiled-coil region" evidence="1">
    <location>
        <begin position="584"/>
        <end position="670"/>
    </location>
</feature>
<dbReference type="AlphaFoldDB" id="A0A259TZA7"/>
<organism evidence="3 4">
    <name type="scientific">Rubricoccus marinus</name>
    <dbReference type="NCBI Taxonomy" id="716817"/>
    <lineage>
        <taxon>Bacteria</taxon>
        <taxon>Pseudomonadati</taxon>
        <taxon>Rhodothermota</taxon>
        <taxon>Rhodothermia</taxon>
        <taxon>Rhodothermales</taxon>
        <taxon>Rubricoccaceae</taxon>
        <taxon>Rubricoccus</taxon>
    </lineage>
</organism>
<sequence>MRLRLALAALLLTPLASGAQPSADVPVKRVILFTSGVGYFEHDGRVSGDADLTLRFEQSALDDVIKSLVVEDQQGRVSEVVYPSQAPLERRLQAFAVDLSGVGGIASLLTQMRGAALEVETAAGTFRGPLASVDGPTGGENDPGVRLTILTSGGLRTIQLSDARRVEILDAELRAEVEGALMALAEGSSGERKPVTVRFRGSRQRPVKLGYVVESPVWKTTYRLVLPQPGEADGYLQGWAVVENPTESDWDDVRLELVSGRPISFEMDLYSPRYLQRPTVQIPDDASGVRPRTYEDGVGANGVQSEKIQSARTVSGDEMENLPARSVAGVTALRGGVQAPAPPPPAAEPLALDAGVVSNAQAGALGELFAYILDGISIPRRGSAMLPIVTDAIGTERLSVYTPGSAGRHPLRGARITNRTDKHLRGGPITVFDDGYAGDALLNDLGPGDDRLVTFAVDQDVLVDPVPGSQDIGDVQTATIADGVLRIVRERVRRTGYRIENRGERDRTVLVEHPRMSGGALSSLTAEETTPALYRLRVDVAPGEADTLVVNETAPLSETYALASQTPERILALVRTTSGLSPEARRMLERAAALAEDVATAQRRLNALQNERGEISRDQDRIRQNLQAVDSDTDYGRRLLAKLDQQESRLEQLDREIEQAQADLNRRQQALRDGVRGMNAR</sequence>
<feature type="chain" id="PRO_5012604754" description="DUF4139 domain-containing protein" evidence="2">
    <location>
        <begin position="20"/>
        <end position="681"/>
    </location>
</feature>
<dbReference type="EMBL" id="MQWB01000001">
    <property type="protein sequence ID" value="OZC03113.1"/>
    <property type="molecule type" value="Genomic_DNA"/>
</dbReference>
<evidence type="ECO:0000313" key="4">
    <source>
        <dbReference type="Proteomes" id="UP000216446"/>
    </source>
</evidence>
<dbReference type="InParanoid" id="A0A259TZA7"/>
<comment type="caution">
    <text evidence="3">The sequence shown here is derived from an EMBL/GenBank/DDBJ whole genome shotgun (WGS) entry which is preliminary data.</text>
</comment>
<evidence type="ECO:0000256" key="2">
    <source>
        <dbReference type="SAM" id="SignalP"/>
    </source>
</evidence>
<proteinExistence type="predicted"/>
<name>A0A259TZA7_9BACT</name>
<gene>
    <name evidence="3" type="ORF">BSZ36_09090</name>
</gene>
<evidence type="ECO:0000256" key="1">
    <source>
        <dbReference type="SAM" id="Coils"/>
    </source>
</evidence>
<reference evidence="3 4" key="1">
    <citation type="submission" date="2016-11" db="EMBL/GenBank/DDBJ databases">
        <title>Study of marine rhodopsin-containing bacteria.</title>
        <authorList>
            <person name="Yoshizawa S."/>
            <person name="Kumagai Y."/>
            <person name="Kogure K."/>
        </authorList>
    </citation>
    <scope>NUCLEOTIDE SEQUENCE [LARGE SCALE GENOMIC DNA]</scope>
    <source>
        <strain evidence="3 4">SG-29</strain>
    </source>
</reference>
<dbReference type="OrthoDB" id="580912at2"/>
<keyword evidence="4" id="KW-1185">Reference proteome</keyword>
<evidence type="ECO:0008006" key="5">
    <source>
        <dbReference type="Google" id="ProtNLM"/>
    </source>
</evidence>
<feature type="signal peptide" evidence="2">
    <location>
        <begin position="1"/>
        <end position="19"/>
    </location>
</feature>